<keyword evidence="3 11" id="KW-0479">Metal-binding</keyword>
<keyword evidence="7" id="KW-0564">Palmitate</keyword>
<feature type="binding site" evidence="10">
    <location>
        <begin position="102"/>
        <end position="107"/>
    </location>
    <ligand>
        <name>GTP</name>
        <dbReference type="ChEBI" id="CHEBI:37565"/>
    </ligand>
</feature>
<evidence type="ECO:0000256" key="3">
    <source>
        <dbReference type="ARBA" id="ARBA00022723"/>
    </source>
</evidence>
<evidence type="ECO:0000313" key="13">
    <source>
        <dbReference type="EMBL" id="KAK2704175.1"/>
    </source>
</evidence>
<evidence type="ECO:0000256" key="1">
    <source>
        <dbReference type="ARBA" id="ARBA00007172"/>
    </source>
</evidence>
<evidence type="ECO:0000256" key="12">
    <source>
        <dbReference type="RuleBase" id="RU369121"/>
    </source>
</evidence>
<dbReference type="Gene3D" id="1.10.400.10">
    <property type="entry name" value="GI Alpha 1, domain 2-like"/>
    <property type="match status" value="1"/>
</dbReference>
<dbReference type="CDD" id="cd00066">
    <property type="entry name" value="G-alpha"/>
    <property type="match status" value="1"/>
</dbReference>
<keyword evidence="5 11" id="KW-0460">Magnesium</keyword>
<evidence type="ECO:0000256" key="10">
    <source>
        <dbReference type="PIRSR" id="PIRSR601019-1"/>
    </source>
</evidence>
<dbReference type="PRINTS" id="PR00318">
    <property type="entry name" value="GPROTEINA"/>
</dbReference>
<name>A0AA88L1H7_ARTSF</name>
<comment type="subunit">
    <text evidence="2 12">G proteins are composed of 3 units; alpha, beta and gamma. The alpha chain contains the guanine nucleotide binding site.</text>
</comment>
<dbReference type="GO" id="GO:0005834">
    <property type="term" value="C:heterotrimeric G-protein complex"/>
    <property type="evidence" value="ECO:0007669"/>
    <property type="project" value="UniProtKB-UniRule"/>
</dbReference>
<dbReference type="Proteomes" id="UP001187531">
    <property type="component" value="Unassembled WGS sequence"/>
</dbReference>
<dbReference type="InterPro" id="IPR011025">
    <property type="entry name" value="GproteinA_insert"/>
</dbReference>
<sequence>MQCSAPQKLTKPAPVERTVAGQQCQRTSVPNSFRALMCCFPVNPVIFERGSVMGCFSGTNSKSDAEENKKRKEANKKINQQIQKDKQIYRATHRLLLLGAGESGKSTIVKQMRILHVDGFSDEEKKQKIEDIKRNIRDAIITIIEAMSVISPSIQLENPCNMEHVQYIQNIMQQKDFDYPQEFFTRVERLWEDRGVQACYERSNEYQLIDCAKYFLDRVSLVKDPTYTPSEQDILRCRVLTSGIFETRFTVDKVNFHMFDVGGQRDERRKWIQCFNDVTAIIFVTACSSYNMVLREDPSQNRLRESLDLFKSIWNNRWLRTISVILFLNKQDLLAEKINARKHHLDDYFPDFSRYATPLDAISEPGDNSEVLRAKYFIRDEFLRISTASGDGKHYCYPHFTCAVDTENIRRVFNDCRDIIQRMHLRQYELL</sequence>
<dbReference type="SUPFAM" id="SSF52540">
    <property type="entry name" value="P-loop containing nucleoside triphosphate hydrolases"/>
    <property type="match status" value="1"/>
</dbReference>
<protein>
    <recommendedName>
        <fullName evidence="12">Guanine nucleotide-binding protein G(s) subunit alpha</fullName>
    </recommendedName>
    <alternativeName>
        <fullName evidence="12">Adenylate cyclase-stimulating G alpha protein</fullName>
    </alternativeName>
</protein>
<dbReference type="EMBL" id="JAVRJZ010000030">
    <property type="protein sequence ID" value="KAK2704175.1"/>
    <property type="molecule type" value="Genomic_DNA"/>
</dbReference>
<keyword evidence="4 10" id="KW-0547">Nucleotide-binding</keyword>
<dbReference type="GO" id="GO:0031683">
    <property type="term" value="F:G-protein beta/gamma-subunit complex binding"/>
    <property type="evidence" value="ECO:0007669"/>
    <property type="project" value="UniProtKB-UniRule"/>
</dbReference>
<reference evidence="13" key="1">
    <citation type="submission" date="2023-07" db="EMBL/GenBank/DDBJ databases">
        <title>Chromosome-level genome assembly of Artemia franciscana.</title>
        <authorList>
            <person name="Jo E."/>
        </authorList>
    </citation>
    <scope>NUCLEOTIDE SEQUENCE</scope>
    <source>
        <tissue evidence="13">Whole body</tissue>
    </source>
</reference>
<dbReference type="SMART" id="SM00275">
    <property type="entry name" value="G_alpha"/>
    <property type="match status" value="1"/>
</dbReference>
<evidence type="ECO:0000256" key="8">
    <source>
        <dbReference type="ARBA" id="ARBA00023224"/>
    </source>
</evidence>
<dbReference type="FunFam" id="3.40.50.300:FF:006178">
    <property type="entry name" value="Guanine nucleotide-binding protein G(s) subunit alpha isoforms short"/>
    <property type="match status" value="1"/>
</dbReference>
<evidence type="ECO:0000256" key="6">
    <source>
        <dbReference type="ARBA" id="ARBA00023134"/>
    </source>
</evidence>
<feature type="binding site" evidence="10">
    <location>
        <begin position="260"/>
        <end position="264"/>
    </location>
    <ligand>
        <name>GTP</name>
        <dbReference type="ChEBI" id="CHEBI:37565"/>
    </ligand>
</feature>
<dbReference type="PANTHER" id="PTHR10218:SF212">
    <property type="entry name" value="G PROTEIN ALPHA S SUBUNIT"/>
    <property type="match status" value="1"/>
</dbReference>
<dbReference type="PRINTS" id="PR00443">
    <property type="entry name" value="GPROTEINAS"/>
</dbReference>
<feature type="binding site" evidence="11">
    <location>
        <position position="241"/>
    </location>
    <ligand>
        <name>Mg(2+)</name>
        <dbReference type="ChEBI" id="CHEBI:18420"/>
    </ligand>
</feature>
<evidence type="ECO:0000256" key="11">
    <source>
        <dbReference type="PIRSR" id="PIRSR601019-2"/>
    </source>
</evidence>
<feature type="binding site" evidence="10">
    <location>
        <begin position="329"/>
        <end position="332"/>
    </location>
    <ligand>
        <name>GTP</name>
        <dbReference type="ChEBI" id="CHEBI:37565"/>
    </ligand>
</feature>
<dbReference type="GO" id="GO:0005737">
    <property type="term" value="C:cytoplasm"/>
    <property type="evidence" value="ECO:0007669"/>
    <property type="project" value="TreeGrafter"/>
</dbReference>
<keyword evidence="9" id="KW-0449">Lipoprotein</keyword>
<dbReference type="GO" id="GO:0001664">
    <property type="term" value="F:G protein-coupled receptor binding"/>
    <property type="evidence" value="ECO:0007669"/>
    <property type="project" value="TreeGrafter"/>
</dbReference>
<keyword evidence="8 12" id="KW-0807">Transducer</keyword>
<evidence type="ECO:0000256" key="9">
    <source>
        <dbReference type="ARBA" id="ARBA00023288"/>
    </source>
</evidence>
<dbReference type="Pfam" id="PF00503">
    <property type="entry name" value="G-alpha"/>
    <property type="match status" value="1"/>
</dbReference>
<dbReference type="PANTHER" id="PTHR10218">
    <property type="entry name" value="GTP-BINDING PROTEIN ALPHA SUBUNIT"/>
    <property type="match status" value="1"/>
</dbReference>
<comment type="similarity">
    <text evidence="1 12">Belongs to the G-alpha family. G(s) subfamily.</text>
</comment>
<dbReference type="GO" id="GO:0005525">
    <property type="term" value="F:GTP binding"/>
    <property type="evidence" value="ECO:0007669"/>
    <property type="project" value="UniProtKB-UniRule"/>
</dbReference>
<dbReference type="InterPro" id="IPR000367">
    <property type="entry name" value="Gprotein_alpha_S"/>
</dbReference>
<dbReference type="GO" id="GO:0007191">
    <property type="term" value="P:adenylate cyclase-activating dopamine receptor signaling pathway"/>
    <property type="evidence" value="ECO:0007669"/>
    <property type="project" value="TreeGrafter"/>
</dbReference>
<dbReference type="PROSITE" id="PS51882">
    <property type="entry name" value="G_ALPHA"/>
    <property type="match status" value="1"/>
</dbReference>
<evidence type="ECO:0000256" key="7">
    <source>
        <dbReference type="ARBA" id="ARBA00023139"/>
    </source>
</evidence>
<dbReference type="AlphaFoldDB" id="A0AA88L1H7"/>
<dbReference type="FunFam" id="3.40.50.300:FF:000720">
    <property type="entry name" value="Guanine nucleotide-binding protein G(k) subunit alpha"/>
    <property type="match status" value="1"/>
</dbReference>
<keyword evidence="12" id="KW-1003">Cell membrane</keyword>
<dbReference type="GO" id="GO:0003924">
    <property type="term" value="F:GTPase activity"/>
    <property type="evidence" value="ECO:0007669"/>
    <property type="project" value="UniProtKB-UniRule"/>
</dbReference>
<dbReference type="FunFam" id="1.10.400.10:FF:000003">
    <property type="entry name" value="Guanine nucleotide-binding protein G(S) subunit alpha"/>
    <property type="match status" value="1"/>
</dbReference>
<dbReference type="InterPro" id="IPR001019">
    <property type="entry name" value="Gprotein_alpha_su"/>
</dbReference>
<dbReference type="GO" id="GO:0046872">
    <property type="term" value="F:metal ion binding"/>
    <property type="evidence" value="ECO:0007669"/>
    <property type="project" value="UniProtKB-UniRule"/>
</dbReference>
<evidence type="ECO:0000256" key="4">
    <source>
        <dbReference type="ARBA" id="ARBA00022741"/>
    </source>
</evidence>
<evidence type="ECO:0000256" key="2">
    <source>
        <dbReference type="ARBA" id="ARBA00011356"/>
    </source>
</evidence>
<gene>
    <name evidence="13" type="ORF">QYM36_017537</name>
</gene>
<comment type="caution">
    <text evidence="13">The sequence shown here is derived from an EMBL/GenBank/DDBJ whole genome shotgun (WGS) entry which is preliminary data.</text>
</comment>
<keyword evidence="14" id="KW-1185">Reference proteome</keyword>
<feature type="binding site" evidence="10">
    <location>
        <position position="403"/>
    </location>
    <ligand>
        <name>GTP</name>
        <dbReference type="ChEBI" id="CHEBI:37565"/>
    </ligand>
</feature>
<accession>A0AA88L1H7</accession>
<proteinExistence type="inferred from homology"/>
<dbReference type="Gene3D" id="3.40.50.300">
    <property type="entry name" value="P-loop containing nucleotide triphosphate hydrolases"/>
    <property type="match status" value="1"/>
</dbReference>
<evidence type="ECO:0000256" key="5">
    <source>
        <dbReference type="ARBA" id="ARBA00022842"/>
    </source>
</evidence>
<organism evidence="13 14">
    <name type="scientific">Artemia franciscana</name>
    <name type="common">Brine shrimp</name>
    <name type="synonym">Artemia sanfranciscana</name>
    <dbReference type="NCBI Taxonomy" id="6661"/>
    <lineage>
        <taxon>Eukaryota</taxon>
        <taxon>Metazoa</taxon>
        <taxon>Ecdysozoa</taxon>
        <taxon>Arthropoda</taxon>
        <taxon>Crustacea</taxon>
        <taxon>Branchiopoda</taxon>
        <taxon>Anostraca</taxon>
        <taxon>Artemiidae</taxon>
        <taxon>Artemia</taxon>
    </lineage>
</organism>
<dbReference type="InterPro" id="IPR027417">
    <property type="entry name" value="P-loop_NTPase"/>
</dbReference>
<feature type="binding site" evidence="11">
    <location>
        <position position="106"/>
    </location>
    <ligand>
        <name>Mg(2+)</name>
        <dbReference type="ChEBI" id="CHEBI:18420"/>
    </ligand>
</feature>
<comment type="function">
    <text evidence="12">Guanine nucleotide-binding proteins (G proteins) function as transducers in numerous signaling pathways controlled by G protein-coupled receptors (GPCRs).</text>
</comment>
<evidence type="ECO:0000313" key="14">
    <source>
        <dbReference type="Proteomes" id="UP001187531"/>
    </source>
</evidence>
<keyword evidence="12" id="KW-0472">Membrane</keyword>
<keyword evidence="6 10" id="KW-0342">GTP-binding</keyword>
<feature type="binding site" evidence="10">
    <location>
        <begin position="235"/>
        <end position="241"/>
    </location>
    <ligand>
        <name>GTP</name>
        <dbReference type="ChEBI" id="CHEBI:37565"/>
    </ligand>
</feature>
<comment type="subcellular location">
    <subcellularLocation>
        <location evidence="12">Cell membrane</location>
    </subcellularLocation>
</comment>
<dbReference type="GO" id="GO:0007606">
    <property type="term" value="P:sensory perception of chemical stimulus"/>
    <property type="evidence" value="ECO:0007669"/>
    <property type="project" value="TreeGrafter"/>
</dbReference>
<dbReference type="SUPFAM" id="SSF47895">
    <property type="entry name" value="Transducin (alpha subunit), insertion domain"/>
    <property type="match status" value="1"/>
</dbReference>